<evidence type="ECO:0000256" key="1">
    <source>
        <dbReference type="ARBA" id="ARBA00022962"/>
    </source>
</evidence>
<dbReference type="Gene3D" id="3.40.50.880">
    <property type="match status" value="1"/>
</dbReference>
<comment type="function">
    <text evidence="2">The lipid II isoglutaminyl synthase complex catalyzes the formation of alpha-D-isoglutamine in the cell wall lipid II stem peptide. The GatD subunit catalyzes the hydrolysis of glutamine to glutamate and ammonia. The resulting ammonia molecule is channeled to the active site of MurT.</text>
</comment>
<sequence length="242" mass="25920">MTVSDSSVRIVLLYPDLLGTYGDSGNATILAKRVALHDISAEVVLVHSDETVTAEGDIYLLGGGEDGPQNYARDLLSKEPNFARAIDKGALVFAVCAGFQILGDSYVDARGEIQSGLGVVDAKTRRIKGDRAVGELLGESLLPISQRLLSGFENHGSGTTLFGRSQPISRTLRGVGNDYDAHVDGALQGNVLCTYMHGPALARNYALADYLLEKAVGLKPLEGDWLTELQMKLLSERIESLS</sequence>
<name>A0A1M4WU14_9ACTN</name>
<keyword evidence="2" id="KW-0961">Cell wall biogenesis/degradation</keyword>
<keyword evidence="2" id="KW-0378">Hydrolase</keyword>
<dbReference type="EC" id="6.3.5.13" evidence="2"/>
<comment type="subunit">
    <text evidence="2">Forms a heterodimer with MurT.</text>
</comment>
<reference evidence="5" key="1">
    <citation type="submission" date="2016-11" db="EMBL/GenBank/DDBJ databases">
        <authorList>
            <person name="Varghese N."/>
            <person name="Submissions S."/>
        </authorList>
    </citation>
    <scope>NUCLEOTIDE SEQUENCE [LARGE SCALE GENOMIC DNA]</scope>
    <source>
        <strain evidence="5">DSM 19514</strain>
    </source>
</reference>
<keyword evidence="2" id="KW-0133">Cell shape</keyword>
<dbReference type="SUPFAM" id="SSF52317">
    <property type="entry name" value="Class I glutamine amidotransferase-like"/>
    <property type="match status" value="1"/>
</dbReference>
<feature type="binding site" evidence="2">
    <location>
        <position position="131"/>
    </location>
    <ligand>
        <name>substrate</name>
    </ligand>
</feature>
<dbReference type="GO" id="GO:0009252">
    <property type="term" value="P:peptidoglycan biosynthetic process"/>
    <property type="evidence" value="ECO:0007669"/>
    <property type="project" value="UniProtKB-UniRule"/>
</dbReference>
<evidence type="ECO:0000259" key="3">
    <source>
        <dbReference type="Pfam" id="PF07685"/>
    </source>
</evidence>
<comment type="pathway">
    <text evidence="2">Cell wall biogenesis; peptidoglycan biosynthesis.</text>
</comment>
<protein>
    <recommendedName>
        <fullName evidence="2">Lipid II isoglutaminyl synthase (glutamine-hydrolyzing) subunit GatD</fullName>
        <ecNumber evidence="2">6.3.5.13</ecNumber>
    </recommendedName>
    <alternativeName>
        <fullName evidence="2">Lipid II isoglutaminyl synthase glutaminase subunit</fullName>
        <ecNumber evidence="2">3.5.1.2</ecNumber>
    </alternativeName>
</protein>
<keyword evidence="5" id="KW-1185">Reference proteome</keyword>
<dbReference type="RefSeq" id="WP_218587457.1">
    <property type="nucleotide sequence ID" value="NZ_FQUL01000029.1"/>
</dbReference>
<dbReference type="GO" id="GO:0009236">
    <property type="term" value="P:cobalamin biosynthetic process"/>
    <property type="evidence" value="ECO:0007669"/>
    <property type="project" value="InterPro"/>
</dbReference>
<feature type="domain" description="CobB/CobQ-like glutamine amidotransferase" evidence="3">
    <location>
        <begin position="9"/>
        <end position="204"/>
    </location>
</feature>
<evidence type="ECO:0000313" key="4">
    <source>
        <dbReference type="EMBL" id="SHE84736.1"/>
    </source>
</evidence>
<dbReference type="GO" id="GO:0008360">
    <property type="term" value="P:regulation of cell shape"/>
    <property type="evidence" value="ECO:0007669"/>
    <property type="project" value="UniProtKB-KW"/>
</dbReference>
<dbReference type="UniPathway" id="UPA00219"/>
<dbReference type="PROSITE" id="PS51274">
    <property type="entry name" value="GATASE_COBBQ"/>
    <property type="match status" value="1"/>
</dbReference>
<accession>A0A1M4WU14</accession>
<comment type="similarity">
    <text evidence="2">Belongs to the CobB/CobQ family. GatD subfamily.</text>
</comment>
<evidence type="ECO:0000313" key="5">
    <source>
        <dbReference type="Proteomes" id="UP000184295"/>
    </source>
</evidence>
<dbReference type="InterPro" id="IPR029062">
    <property type="entry name" value="Class_I_gatase-like"/>
</dbReference>
<evidence type="ECO:0000256" key="2">
    <source>
        <dbReference type="HAMAP-Rule" id="MF_02213"/>
    </source>
</evidence>
<proteinExistence type="inferred from homology"/>
<dbReference type="PANTHER" id="PTHR21343:SF9">
    <property type="entry name" value="LIPID II ISOGLUTAMINYL SYNTHASE (GLUTAMINE-HYDROLYZING) SUBUNIT GATD"/>
    <property type="match status" value="1"/>
</dbReference>
<comment type="catalytic activity">
    <reaction evidence="2">
        <text>beta-D-GlcNAc-(1-&gt;4)-Mur2Ac(oyl-L-Ala-gamma-D-Glu-L-Lys-D-Ala-D-Ala)-di-trans,octa-cis-undecaprenyl diphosphate + L-glutamine + ATP + H2O = beta-D-GlcNAc-(1-&gt;4)-Mur2Ac(oyl-L-Ala-D-isoglutaminyl-L-Lys-D-Ala-D-Ala)-di-trans,octa-cis-undecaprenyl diphosphate + L-glutamate + ADP + phosphate + H(+)</text>
        <dbReference type="Rhea" id="RHEA:57928"/>
        <dbReference type="ChEBI" id="CHEBI:15377"/>
        <dbReference type="ChEBI" id="CHEBI:15378"/>
        <dbReference type="ChEBI" id="CHEBI:29985"/>
        <dbReference type="ChEBI" id="CHEBI:30616"/>
        <dbReference type="ChEBI" id="CHEBI:43474"/>
        <dbReference type="ChEBI" id="CHEBI:58359"/>
        <dbReference type="ChEBI" id="CHEBI:60033"/>
        <dbReference type="ChEBI" id="CHEBI:62233"/>
        <dbReference type="ChEBI" id="CHEBI:456216"/>
        <dbReference type="EC" id="6.3.5.13"/>
    </reaction>
</comment>
<dbReference type="AlphaFoldDB" id="A0A1M4WU14"/>
<dbReference type="PANTHER" id="PTHR21343">
    <property type="entry name" value="DETHIOBIOTIN SYNTHETASE"/>
    <property type="match status" value="1"/>
</dbReference>
<dbReference type="EMBL" id="FQUL01000029">
    <property type="protein sequence ID" value="SHE84736.1"/>
    <property type="molecule type" value="Genomic_DNA"/>
</dbReference>
<dbReference type="Pfam" id="PF07685">
    <property type="entry name" value="GATase_3"/>
    <property type="match status" value="1"/>
</dbReference>
<keyword evidence="2" id="KW-0436">Ligase</keyword>
<keyword evidence="2" id="KW-0573">Peptidoglycan synthesis</keyword>
<dbReference type="InterPro" id="IPR033949">
    <property type="entry name" value="CobQ_GATase1"/>
</dbReference>
<dbReference type="GO" id="GO:0071555">
    <property type="term" value="P:cell wall organization"/>
    <property type="evidence" value="ECO:0007669"/>
    <property type="project" value="UniProtKB-KW"/>
</dbReference>
<dbReference type="CDD" id="cd01750">
    <property type="entry name" value="GATase1_CobQ"/>
    <property type="match status" value="1"/>
</dbReference>
<dbReference type="EC" id="3.5.1.2" evidence="2"/>
<dbReference type="STRING" id="1121881.SAMN02745225_01788"/>
<gene>
    <name evidence="2" type="primary">gatD</name>
    <name evidence="4" type="ORF">SAMN02745225_01788</name>
</gene>
<dbReference type="HAMAP" id="MF_02213">
    <property type="entry name" value="Lipid_II_synth_GatD"/>
    <property type="match status" value="1"/>
</dbReference>
<feature type="active site" evidence="2">
    <location>
        <position position="197"/>
    </location>
</feature>
<feature type="active site" description="Nucleophile" evidence="2">
    <location>
        <position position="96"/>
    </location>
</feature>
<dbReference type="InterPro" id="IPR043702">
    <property type="entry name" value="Lipid_II_synth_GatD"/>
</dbReference>
<dbReference type="GO" id="GO:0004359">
    <property type="term" value="F:glutaminase activity"/>
    <property type="evidence" value="ECO:0007669"/>
    <property type="project" value="UniProtKB-UniRule"/>
</dbReference>
<keyword evidence="1 2" id="KW-0315">Glutamine amidotransferase</keyword>
<dbReference type="InterPro" id="IPR011698">
    <property type="entry name" value="GATase_3"/>
</dbReference>
<organism evidence="4 5">
    <name type="scientific">Ferrithrix thermotolerans DSM 19514</name>
    <dbReference type="NCBI Taxonomy" id="1121881"/>
    <lineage>
        <taxon>Bacteria</taxon>
        <taxon>Bacillati</taxon>
        <taxon>Actinomycetota</taxon>
        <taxon>Acidimicrobiia</taxon>
        <taxon>Acidimicrobiales</taxon>
        <taxon>Acidimicrobiaceae</taxon>
        <taxon>Ferrithrix</taxon>
    </lineage>
</organism>
<dbReference type="Proteomes" id="UP000184295">
    <property type="component" value="Unassembled WGS sequence"/>
</dbReference>
<comment type="catalytic activity">
    <reaction evidence="2">
        <text>L-glutamine + H2O = L-glutamate + NH4(+)</text>
        <dbReference type="Rhea" id="RHEA:15889"/>
        <dbReference type="ChEBI" id="CHEBI:15377"/>
        <dbReference type="ChEBI" id="CHEBI:28938"/>
        <dbReference type="ChEBI" id="CHEBI:29985"/>
        <dbReference type="ChEBI" id="CHEBI:58359"/>
        <dbReference type="EC" id="3.5.1.2"/>
    </reaction>
</comment>
<dbReference type="GO" id="GO:0140282">
    <property type="term" value="F:carbon-nitrogen ligase activity on lipid II"/>
    <property type="evidence" value="ECO:0007669"/>
    <property type="project" value="UniProtKB-UniRule"/>
</dbReference>